<dbReference type="PANTHER" id="PTHR43539:SF78">
    <property type="entry name" value="FLAVIN-CONTAINING MONOOXYGENASE"/>
    <property type="match status" value="1"/>
</dbReference>
<reference evidence="3" key="1">
    <citation type="submission" date="2016-10" db="EMBL/GenBank/DDBJ databases">
        <authorList>
            <person name="Varghese N."/>
            <person name="Submissions S."/>
        </authorList>
    </citation>
    <scope>NUCLEOTIDE SEQUENCE [LARGE SCALE GENOMIC DNA]</scope>
    <source>
        <strain evidence="3">DSM 26893</strain>
    </source>
</reference>
<dbReference type="InterPro" id="IPR024000">
    <property type="entry name" value="CHP04046_FMN-dependent"/>
</dbReference>
<dbReference type="InterPro" id="IPR050982">
    <property type="entry name" value="Auxin_biosynth/cation_transpt"/>
</dbReference>
<protein>
    <submittedName>
        <fullName evidence="2">Putative flavoprotein involved in K+ transport</fullName>
    </submittedName>
</protein>
<evidence type="ECO:0000313" key="2">
    <source>
        <dbReference type="EMBL" id="SEN89435.1"/>
    </source>
</evidence>
<dbReference type="PRINTS" id="PR00368">
    <property type="entry name" value="FADPNR"/>
</dbReference>
<dbReference type="EMBL" id="FOCM01000007">
    <property type="protein sequence ID" value="SEN89435.1"/>
    <property type="molecule type" value="Genomic_DNA"/>
</dbReference>
<keyword evidence="3" id="KW-1185">Reference proteome</keyword>
<sequence>MLVDNVSPMPNSRVNIPVVIIGAGQAGLSASWYLCRQGVEHVVLERHTRFHAWKNQRWDSFCLVTPNWQCRLPGFPYQGDDPEGFMLKDEIVDYVEAFADSFDAPLREGITVTRVAQNADGRFEVDTDDGLWSAEHVIVASGGYDRPITPPYAADLDPSIAHLHTRDYRSPADIPEGKCLVVGTGQSGVQLMEDLRIAGRDVALAVGPAPRSPRMYRGRDATDWLHEMGYYERTIDQQPDPKATEAKTNHYMSGRDGGHEIDLRKFALDGLQLYGSVTGMKGSTITFAPDLEKNLDDADDSYIGIRKMIDAYIDEKGIEAPAEPPFEKAWRPGSEITEVDADEEGITSILWCIGFRPDYGWLHVDCLDGTGRPIHHRGVCDVDGVYFLGLGWLHTWGSGRFLGVGEDADHVTSCIIRRLGQGSKGRRFG</sequence>
<dbReference type="AlphaFoldDB" id="A0A1H8K9B2"/>
<dbReference type="SUPFAM" id="SSF51905">
    <property type="entry name" value="FAD/NAD(P)-binding domain"/>
    <property type="match status" value="1"/>
</dbReference>
<dbReference type="InterPro" id="IPR036188">
    <property type="entry name" value="FAD/NAD-bd_sf"/>
</dbReference>
<organism evidence="2 3">
    <name type="scientific">Palleronia pelagia</name>
    <dbReference type="NCBI Taxonomy" id="387096"/>
    <lineage>
        <taxon>Bacteria</taxon>
        <taxon>Pseudomonadati</taxon>
        <taxon>Pseudomonadota</taxon>
        <taxon>Alphaproteobacteria</taxon>
        <taxon>Rhodobacterales</taxon>
        <taxon>Roseobacteraceae</taxon>
        <taxon>Palleronia</taxon>
    </lineage>
</organism>
<dbReference type="NCBIfam" id="TIGR04046">
    <property type="entry name" value="MSMEG_0569_nitr"/>
    <property type="match status" value="1"/>
</dbReference>
<proteinExistence type="predicted"/>
<dbReference type="OrthoDB" id="9773233at2"/>
<evidence type="ECO:0000256" key="1">
    <source>
        <dbReference type="ARBA" id="ARBA00023002"/>
    </source>
</evidence>
<evidence type="ECO:0000313" key="3">
    <source>
        <dbReference type="Proteomes" id="UP000199372"/>
    </source>
</evidence>
<dbReference type="Pfam" id="PF13738">
    <property type="entry name" value="Pyr_redox_3"/>
    <property type="match status" value="1"/>
</dbReference>
<name>A0A1H8K9B2_9RHOB</name>
<dbReference type="GO" id="GO:0050660">
    <property type="term" value="F:flavin adenine dinucleotide binding"/>
    <property type="evidence" value="ECO:0007669"/>
    <property type="project" value="TreeGrafter"/>
</dbReference>
<keyword evidence="1" id="KW-0560">Oxidoreductase</keyword>
<dbReference type="Proteomes" id="UP000199372">
    <property type="component" value="Unassembled WGS sequence"/>
</dbReference>
<dbReference type="Gene3D" id="3.50.50.60">
    <property type="entry name" value="FAD/NAD(P)-binding domain"/>
    <property type="match status" value="2"/>
</dbReference>
<dbReference type="GO" id="GO:0004497">
    <property type="term" value="F:monooxygenase activity"/>
    <property type="evidence" value="ECO:0007669"/>
    <property type="project" value="TreeGrafter"/>
</dbReference>
<dbReference type="RefSeq" id="WP_091846258.1">
    <property type="nucleotide sequence ID" value="NZ_FOCM01000007.1"/>
</dbReference>
<dbReference type="PANTHER" id="PTHR43539">
    <property type="entry name" value="FLAVIN-BINDING MONOOXYGENASE-LIKE PROTEIN (AFU_ORTHOLOGUE AFUA_4G09220)"/>
    <property type="match status" value="1"/>
</dbReference>
<dbReference type="PRINTS" id="PR00411">
    <property type="entry name" value="PNDRDTASEI"/>
</dbReference>
<accession>A0A1H8K9B2</accession>
<gene>
    <name evidence="2" type="ORF">SAMN04488011_107153</name>
</gene>